<evidence type="ECO:0000256" key="1">
    <source>
        <dbReference type="SAM" id="SignalP"/>
    </source>
</evidence>
<evidence type="ECO:0000313" key="2">
    <source>
        <dbReference type="EMBL" id="PYE55122.1"/>
    </source>
</evidence>
<comment type="caution">
    <text evidence="2">The sequence shown here is derived from an EMBL/GenBank/DDBJ whole genome shotgun (WGS) entry which is preliminary data.</text>
</comment>
<keyword evidence="3" id="KW-1185">Reference proteome</keyword>
<keyword evidence="1" id="KW-0732">Signal</keyword>
<gene>
    <name evidence="2" type="ORF">C8J23_1413</name>
</gene>
<protein>
    <submittedName>
        <fullName evidence="2">Uncharacterized protein</fullName>
    </submittedName>
</protein>
<feature type="signal peptide" evidence="1">
    <location>
        <begin position="1"/>
        <end position="21"/>
    </location>
</feature>
<sequence length="286" mass="32088">MVLRNSLLSFLLLGVSFMVSAIPTQVIISRTLEFNKGNGTGLISIIDIKSRSTVKEYHVNAGNSPVMRVYGEKLSVSNGILNSGEYILNLNDASVEYFPERRGTVFFSQDSYMYFSVVKNHGKIFFINDGEEVCRIDKVSVVMSPPDIYTYPENLASFYLSNGDFYLVNGSDLSFSKFSLKDYTDMIYLGENKVLAVDGRTLYWLRLSDGKVLKTKKLAFTGNFLFKAKSDDGRFITLQTLTVSLAPWSDTFMQERIDLYVFDLKNETLEKLVGSIAAIGVGLTVK</sequence>
<proteinExistence type="predicted"/>
<evidence type="ECO:0000313" key="3">
    <source>
        <dbReference type="Proteomes" id="UP000247584"/>
    </source>
</evidence>
<accession>A0ABX5PIS8</accession>
<dbReference type="Proteomes" id="UP000247584">
    <property type="component" value="Unassembled WGS sequence"/>
</dbReference>
<feature type="chain" id="PRO_5045068478" evidence="1">
    <location>
        <begin position="22"/>
        <end position="286"/>
    </location>
</feature>
<dbReference type="EMBL" id="QJSY01000041">
    <property type="protein sequence ID" value="PYE55122.1"/>
    <property type="molecule type" value="Genomic_DNA"/>
</dbReference>
<reference evidence="2 3" key="1">
    <citation type="submission" date="2018-06" db="EMBL/GenBank/DDBJ databases">
        <title>Genomic Encyclopedia of Type Strains, Phase III (KMG-III): the genomes of soil and plant-associated and newly described type strains.</title>
        <authorList>
            <person name="Whitman W."/>
        </authorList>
    </citation>
    <scope>NUCLEOTIDE SEQUENCE [LARGE SCALE GENOMIC DNA]</scope>
    <source>
        <strain evidence="2 3">JC5</strain>
    </source>
</reference>
<name>A0ABX5PIS8_9GAMM</name>
<organism evidence="2 3">
    <name type="scientific">Shewanella chilikensis</name>
    <dbReference type="NCBI Taxonomy" id="558541"/>
    <lineage>
        <taxon>Bacteria</taxon>
        <taxon>Pseudomonadati</taxon>
        <taxon>Pseudomonadota</taxon>
        <taxon>Gammaproteobacteria</taxon>
        <taxon>Alteromonadales</taxon>
        <taxon>Shewanellaceae</taxon>
        <taxon>Shewanella</taxon>
    </lineage>
</organism>